<accession>A0A1H3CAU4</accession>
<sequence>MNSIILLELISIVSFIFALLIVVIPSLTIDNFIAIFFLFLLVSYMEVLFKRKGKKYFYLNLFLLLPVIKYPSIENIVFLFIAAYYTFYFIFQYSSEVSINFFRRGFQRKLKILFILMGLSGIMGRLQTSGKDFIPFMLIYFISTIILLRSLRHLEHSPNMNKINRTNLIFAISVFILYLVLGIERLKIFLYQLVRSIYFWFTEMLFNILYWPIVYLSYVVEKFIRYIISLLINHTVELPSEELETVVDFSEWVQKSPSFLPWLSRFLSTVLMIALILFIAYISYRLFKKKVAGKGKEEIAYREEREFINIVGGDKDKGKQFLFRPKGLKEQIRYYYRKALIKLYRKGVDIIPSDTSLEINVKAENDVDKKILKDVREIYIEARYGGTEIDKSKVDKMKRLYKKI</sequence>
<feature type="transmembrane region" description="Helical" evidence="1">
    <location>
        <begin position="193"/>
        <end position="213"/>
    </location>
</feature>
<gene>
    <name evidence="2" type="ORF">SAMN05660923_02436</name>
</gene>
<dbReference type="EMBL" id="FNNG01000012">
    <property type="protein sequence ID" value="SDX51206.1"/>
    <property type="molecule type" value="Genomic_DNA"/>
</dbReference>
<feature type="transmembrane region" description="Helical" evidence="1">
    <location>
        <begin position="61"/>
        <end position="90"/>
    </location>
</feature>
<feature type="transmembrane region" description="Helical" evidence="1">
    <location>
        <begin position="262"/>
        <end position="284"/>
    </location>
</feature>
<evidence type="ECO:0008006" key="4">
    <source>
        <dbReference type="Google" id="ProtNLM"/>
    </source>
</evidence>
<organism evidence="2 3">
    <name type="scientific">Tepidimicrobium xylanilyticum</name>
    <dbReference type="NCBI Taxonomy" id="1123352"/>
    <lineage>
        <taxon>Bacteria</taxon>
        <taxon>Bacillati</taxon>
        <taxon>Bacillota</taxon>
        <taxon>Tissierellia</taxon>
        <taxon>Tissierellales</taxon>
        <taxon>Tepidimicrobiaceae</taxon>
        <taxon>Tepidimicrobium</taxon>
    </lineage>
</organism>
<dbReference type="RefSeq" id="WP_093754074.1">
    <property type="nucleotide sequence ID" value="NZ_FNNG01000012.1"/>
</dbReference>
<keyword evidence="3" id="KW-1185">Reference proteome</keyword>
<evidence type="ECO:0000256" key="1">
    <source>
        <dbReference type="SAM" id="Phobius"/>
    </source>
</evidence>
<feature type="transmembrane region" description="Helical" evidence="1">
    <location>
        <begin position="163"/>
        <end position="181"/>
    </location>
</feature>
<feature type="transmembrane region" description="Helical" evidence="1">
    <location>
        <begin position="110"/>
        <end position="126"/>
    </location>
</feature>
<protein>
    <recommendedName>
        <fullName evidence="4">DUF4129 domain-containing protein</fullName>
    </recommendedName>
</protein>
<keyword evidence="1" id="KW-0472">Membrane</keyword>
<feature type="transmembrane region" description="Helical" evidence="1">
    <location>
        <begin position="5"/>
        <end position="26"/>
    </location>
</feature>
<keyword evidence="1" id="KW-0812">Transmembrane</keyword>
<dbReference type="OrthoDB" id="1706779at2"/>
<name>A0A1H3CAU4_9FIRM</name>
<dbReference type="Proteomes" id="UP000198828">
    <property type="component" value="Unassembled WGS sequence"/>
</dbReference>
<feature type="transmembrane region" description="Helical" evidence="1">
    <location>
        <begin position="133"/>
        <end position="151"/>
    </location>
</feature>
<feature type="transmembrane region" description="Helical" evidence="1">
    <location>
        <begin position="32"/>
        <end position="49"/>
    </location>
</feature>
<evidence type="ECO:0000313" key="3">
    <source>
        <dbReference type="Proteomes" id="UP000198828"/>
    </source>
</evidence>
<keyword evidence="1" id="KW-1133">Transmembrane helix</keyword>
<reference evidence="2 3" key="1">
    <citation type="submission" date="2016-10" db="EMBL/GenBank/DDBJ databases">
        <authorList>
            <person name="de Groot N.N."/>
        </authorList>
    </citation>
    <scope>NUCLEOTIDE SEQUENCE [LARGE SCALE GENOMIC DNA]</scope>
    <source>
        <strain evidence="2 3">DSM 23310</strain>
    </source>
</reference>
<proteinExistence type="predicted"/>
<dbReference type="AlphaFoldDB" id="A0A1H3CAU4"/>
<evidence type="ECO:0000313" key="2">
    <source>
        <dbReference type="EMBL" id="SDX51206.1"/>
    </source>
</evidence>